<evidence type="ECO:0000313" key="2">
    <source>
        <dbReference type="Proteomes" id="UP000183508"/>
    </source>
</evidence>
<gene>
    <name evidence="1" type="ORF">SAMN05421543_101387</name>
</gene>
<dbReference type="Proteomes" id="UP000183508">
    <property type="component" value="Unassembled WGS sequence"/>
</dbReference>
<reference evidence="2" key="1">
    <citation type="submission" date="2016-10" db="EMBL/GenBank/DDBJ databases">
        <authorList>
            <person name="Varghese N."/>
        </authorList>
    </citation>
    <scope>NUCLEOTIDE SEQUENCE [LARGE SCALE GENOMIC DNA]</scope>
    <source>
        <strain evidence="2">DSM 17980</strain>
    </source>
</reference>
<keyword evidence="2" id="KW-1185">Reference proteome</keyword>
<dbReference type="STRING" id="392015.SAMN05421543_101387"/>
<dbReference type="EMBL" id="FPBV01000001">
    <property type="protein sequence ID" value="SFU38246.1"/>
    <property type="molecule type" value="Genomic_DNA"/>
</dbReference>
<organism evidence="1 2">
    <name type="scientific">Alicyclobacillus macrosporangiidus</name>
    <dbReference type="NCBI Taxonomy" id="392015"/>
    <lineage>
        <taxon>Bacteria</taxon>
        <taxon>Bacillati</taxon>
        <taxon>Bacillota</taxon>
        <taxon>Bacilli</taxon>
        <taxon>Bacillales</taxon>
        <taxon>Alicyclobacillaceae</taxon>
        <taxon>Alicyclobacillus</taxon>
    </lineage>
</organism>
<name>A0A1I7FQE3_9BACL</name>
<dbReference type="AlphaFoldDB" id="A0A1I7FQE3"/>
<evidence type="ECO:0000313" key="1">
    <source>
        <dbReference type="EMBL" id="SFU38246.1"/>
    </source>
</evidence>
<accession>A0A1I7FQE3</accession>
<proteinExistence type="predicted"/>
<sequence length="81" mass="9347">MFQCPVCGELLEALTNVHCMTRHHITKQELIARHGTPKYVAPKIDREVQRWIRDAQIISRTDFDMAQAAARNQLGRRAGLY</sequence>
<protein>
    <submittedName>
        <fullName evidence="1">Uncharacterized protein</fullName>
    </submittedName>
</protein>